<dbReference type="Pfam" id="PF00583">
    <property type="entry name" value="Acetyltransf_1"/>
    <property type="match status" value="1"/>
</dbReference>
<dbReference type="NCBIfam" id="TIGR01575">
    <property type="entry name" value="rimI"/>
    <property type="match status" value="1"/>
</dbReference>
<accession>E6QLH1</accession>
<reference evidence="4" key="1">
    <citation type="submission" date="2009-10" db="EMBL/GenBank/DDBJ databases">
        <title>Diversity of trophic interactions inside an arsenic-rich microbial ecosystem.</title>
        <authorList>
            <person name="Bertin P.N."/>
            <person name="Heinrich-Salmeron A."/>
            <person name="Pelletier E."/>
            <person name="Goulhen-Chollet F."/>
            <person name="Arsene-Ploetze F."/>
            <person name="Gallien S."/>
            <person name="Calteau A."/>
            <person name="Vallenet D."/>
            <person name="Casiot C."/>
            <person name="Chane-Woon-Ming B."/>
            <person name="Giloteaux L."/>
            <person name="Barakat M."/>
            <person name="Bonnefoy V."/>
            <person name="Bruneel O."/>
            <person name="Chandler M."/>
            <person name="Cleiss J."/>
            <person name="Duran R."/>
            <person name="Elbaz-Poulichet F."/>
            <person name="Fonknechten N."/>
            <person name="Lauga B."/>
            <person name="Mornico D."/>
            <person name="Ortet P."/>
            <person name="Schaeffer C."/>
            <person name="Siguier P."/>
            <person name="Alexander Thil Smith A."/>
            <person name="Van Dorsselaer A."/>
            <person name="Weissenbach J."/>
            <person name="Medigue C."/>
            <person name="Le Paslier D."/>
        </authorList>
    </citation>
    <scope>NUCLEOTIDE SEQUENCE</scope>
</reference>
<evidence type="ECO:0000256" key="1">
    <source>
        <dbReference type="ARBA" id="ARBA00022679"/>
    </source>
</evidence>
<sequence>MTAMVADWRTRPMEARDVDRAMEIAAGLSEAPQWSRAAWERVTAGEIAGEAPRRVALVAERNASIVGFAVATMVVGEAELESIAVESSAQRLGIGRGLLRNLIGELKRRGAGEMLLEVRASNQAALHIYRGMGFVETGRRAGYYAQPVEDAVLMRLDMSSGTFDERQGGFSTIPLRSPNPCA</sequence>
<dbReference type="GO" id="GO:0008080">
    <property type="term" value="F:N-acetyltransferase activity"/>
    <property type="evidence" value="ECO:0007669"/>
    <property type="project" value="InterPro"/>
</dbReference>
<gene>
    <name evidence="4" type="ORF">CARN6_1522</name>
</gene>
<dbReference type="AlphaFoldDB" id="E6QLH1"/>
<proteinExistence type="predicted"/>
<dbReference type="PROSITE" id="PS51186">
    <property type="entry name" value="GNAT"/>
    <property type="match status" value="1"/>
</dbReference>
<organism evidence="4">
    <name type="scientific">mine drainage metagenome</name>
    <dbReference type="NCBI Taxonomy" id="410659"/>
    <lineage>
        <taxon>unclassified sequences</taxon>
        <taxon>metagenomes</taxon>
        <taxon>ecological metagenomes</taxon>
    </lineage>
</organism>
<dbReference type="InterPro" id="IPR050832">
    <property type="entry name" value="Bact_Acetyltransf"/>
</dbReference>
<evidence type="ECO:0000256" key="2">
    <source>
        <dbReference type="ARBA" id="ARBA00023315"/>
    </source>
</evidence>
<dbReference type="InterPro" id="IPR016181">
    <property type="entry name" value="Acyl_CoA_acyltransferase"/>
</dbReference>
<dbReference type="SUPFAM" id="SSF55729">
    <property type="entry name" value="Acyl-CoA N-acyltransferases (Nat)"/>
    <property type="match status" value="1"/>
</dbReference>
<dbReference type="InterPro" id="IPR006464">
    <property type="entry name" value="AcTrfase_RimI/Ard1"/>
</dbReference>
<dbReference type="Gene3D" id="3.40.630.30">
    <property type="match status" value="1"/>
</dbReference>
<dbReference type="InterPro" id="IPR000182">
    <property type="entry name" value="GNAT_dom"/>
</dbReference>
<evidence type="ECO:0000259" key="3">
    <source>
        <dbReference type="PROSITE" id="PS51186"/>
    </source>
</evidence>
<keyword evidence="1 4" id="KW-0808">Transferase</keyword>
<dbReference type="EC" id="2.3.1.128" evidence="4"/>
<dbReference type="PANTHER" id="PTHR43877">
    <property type="entry name" value="AMINOALKYLPHOSPHONATE N-ACETYLTRANSFERASE-RELATED-RELATED"/>
    <property type="match status" value="1"/>
</dbReference>
<dbReference type="EMBL" id="CABQ01000183">
    <property type="protein sequence ID" value="CBI08091.1"/>
    <property type="molecule type" value="Genomic_DNA"/>
</dbReference>
<comment type="caution">
    <text evidence="4">The sequence shown here is derived from an EMBL/GenBank/DDBJ whole genome shotgun (WGS) entry which is preliminary data.</text>
</comment>
<name>E6QLH1_9ZZZZ</name>
<protein>
    <submittedName>
        <fullName evidence="4">Acetylase for 30S ribosomal subunit protein S18 (Modular protein)</fullName>
        <ecNumber evidence="4">2.3.1.128</ecNumber>
    </submittedName>
</protein>
<keyword evidence="2 4" id="KW-0012">Acyltransferase</keyword>
<dbReference type="PANTHER" id="PTHR43877:SF2">
    <property type="entry name" value="AMINOALKYLPHOSPHONATE N-ACETYLTRANSFERASE-RELATED"/>
    <property type="match status" value="1"/>
</dbReference>
<feature type="domain" description="N-acetyltransferase" evidence="3">
    <location>
        <begin position="8"/>
        <end position="159"/>
    </location>
</feature>
<evidence type="ECO:0000313" key="4">
    <source>
        <dbReference type="EMBL" id="CBI08091.1"/>
    </source>
</evidence>
<dbReference type="CDD" id="cd04301">
    <property type="entry name" value="NAT_SF"/>
    <property type="match status" value="1"/>
</dbReference>